<reference evidence="1 2" key="1">
    <citation type="journal article" date="2014" name="Nat. Commun.">
        <title>The rainbow trout genome provides novel insights into evolution after whole-genome duplication in vertebrates.</title>
        <authorList>
            <person name="Berthelot C."/>
            <person name="Brunet F."/>
            <person name="Chalopin D."/>
            <person name="Juanchich A."/>
            <person name="Bernard M."/>
            <person name="Noel B."/>
            <person name="Bento P."/>
            <person name="Da Silva C."/>
            <person name="Labadie K."/>
            <person name="Alberti A."/>
            <person name="Aury J.M."/>
            <person name="Louis A."/>
            <person name="Dehais P."/>
            <person name="Bardou P."/>
            <person name="Montfort J."/>
            <person name="Klopp C."/>
            <person name="Cabau C."/>
            <person name="Gaspin C."/>
            <person name="Thorgaard G.H."/>
            <person name="Boussaha M."/>
            <person name="Quillet E."/>
            <person name="Guyomard R."/>
            <person name="Galiana D."/>
            <person name="Bobe J."/>
            <person name="Volff J.N."/>
            <person name="Genet C."/>
            <person name="Wincker P."/>
            <person name="Jaillon O."/>
            <person name="Roest Crollius H."/>
            <person name="Guiguen Y."/>
        </authorList>
    </citation>
    <scope>NUCLEOTIDE SEQUENCE [LARGE SCALE GENOMIC DNA]</scope>
</reference>
<dbReference type="EMBL" id="FR904261">
    <property type="protein sequence ID" value="CDQ56235.1"/>
    <property type="molecule type" value="Genomic_DNA"/>
</dbReference>
<evidence type="ECO:0000313" key="2">
    <source>
        <dbReference type="Proteomes" id="UP000193380"/>
    </source>
</evidence>
<protein>
    <submittedName>
        <fullName evidence="1">Uncharacterized protein</fullName>
    </submittedName>
</protein>
<dbReference type="Proteomes" id="UP000193380">
    <property type="component" value="Chromosome 8"/>
</dbReference>
<evidence type="ECO:0000313" key="1">
    <source>
        <dbReference type="EMBL" id="CDQ56235.1"/>
    </source>
</evidence>
<accession>A0A060VV90</accession>
<dbReference type="AlphaFoldDB" id="A0A060VV90"/>
<dbReference type="STRING" id="8022.A0A060VV90"/>
<organism evidence="1 2">
    <name type="scientific">Oncorhynchus mykiss</name>
    <name type="common">Rainbow trout</name>
    <name type="synonym">Salmo gairdneri</name>
    <dbReference type="NCBI Taxonomy" id="8022"/>
    <lineage>
        <taxon>Eukaryota</taxon>
        <taxon>Metazoa</taxon>
        <taxon>Chordata</taxon>
        <taxon>Craniata</taxon>
        <taxon>Vertebrata</taxon>
        <taxon>Euteleostomi</taxon>
        <taxon>Actinopterygii</taxon>
        <taxon>Neopterygii</taxon>
        <taxon>Teleostei</taxon>
        <taxon>Protacanthopterygii</taxon>
        <taxon>Salmoniformes</taxon>
        <taxon>Salmonidae</taxon>
        <taxon>Salmoninae</taxon>
        <taxon>Oncorhynchus</taxon>
    </lineage>
</organism>
<sequence>MLWGCFSAKGPGFFGGKIGIDSPVFCRQIPSPLQSIFTELHYWPVWVQSRGFKTLRKHKRLQAGFERPMEPDGFTPSFMKGLLTRDKGMEVETLDKLLKSKNIPDGQQDSFKTGFAEGFLKSQALTQRKQGKCIHTHTHNATEHHTTQ</sequence>
<dbReference type="PaxDb" id="8022-A0A060VV90"/>
<gene>
    <name evidence="1" type="ORF">GSONMT00077804001</name>
</gene>
<name>A0A060VV90_ONCMY</name>
<proteinExistence type="predicted"/>